<dbReference type="RefSeq" id="WP_369204743.1">
    <property type="nucleotide sequence ID" value="NZ_JBFNXQ010000015.1"/>
</dbReference>
<protein>
    <submittedName>
        <fullName evidence="4">CoA transferase subunit A</fullName>
    </submittedName>
</protein>
<reference evidence="4 5" key="1">
    <citation type="submission" date="2024-06" db="EMBL/GenBank/DDBJ databases">
        <title>Draft genome sequence of Geodermatophilus badlandi, a novel member of the Geodermatophilaceae isolated from badland sedimentary rocks in the Red desert, Wyoming, USA.</title>
        <authorList>
            <person name="Ben Tekaya S."/>
            <person name="Nouioui I."/>
            <person name="Flores G.M."/>
            <person name="Shaal M.N."/>
            <person name="Bredoire F."/>
            <person name="Basile F."/>
            <person name="Van Diepen L."/>
            <person name="Ward N.L."/>
        </authorList>
    </citation>
    <scope>NUCLEOTIDE SEQUENCE [LARGE SCALE GENOMIC DNA]</scope>
    <source>
        <strain evidence="4 5">WL48A</strain>
    </source>
</reference>
<proteinExistence type="inferred from homology"/>
<comment type="similarity">
    <text evidence="1">Belongs to the 3-oxoacid CoA-transferase subunit A family.</text>
</comment>
<evidence type="ECO:0000256" key="1">
    <source>
        <dbReference type="ARBA" id="ARBA00005612"/>
    </source>
</evidence>
<dbReference type="SUPFAM" id="SSF100950">
    <property type="entry name" value="NagB/RpiA/CoA transferase-like"/>
    <property type="match status" value="1"/>
</dbReference>
<dbReference type="InterPro" id="IPR012792">
    <property type="entry name" value="3-oxoacid_CoA-transf_A"/>
</dbReference>
<evidence type="ECO:0000256" key="2">
    <source>
        <dbReference type="ARBA" id="ARBA00022679"/>
    </source>
</evidence>
<gene>
    <name evidence="4" type="ORF">ABQ292_07250</name>
</gene>
<evidence type="ECO:0000313" key="4">
    <source>
        <dbReference type="EMBL" id="MEX5718166.1"/>
    </source>
</evidence>
<organism evidence="4 5">
    <name type="scientific">Geodermatophilus maliterrae</name>
    <dbReference type="NCBI Taxonomy" id="3162531"/>
    <lineage>
        <taxon>Bacteria</taxon>
        <taxon>Bacillati</taxon>
        <taxon>Actinomycetota</taxon>
        <taxon>Actinomycetes</taxon>
        <taxon>Geodermatophilales</taxon>
        <taxon>Geodermatophilaceae</taxon>
        <taxon>Geodermatophilus</taxon>
    </lineage>
</organism>
<name>A0ABV3XC84_9ACTN</name>
<dbReference type="Proteomes" id="UP001560045">
    <property type="component" value="Unassembled WGS sequence"/>
</dbReference>
<keyword evidence="2 4" id="KW-0808">Transferase</keyword>
<dbReference type="EMBL" id="JBFNXQ010000015">
    <property type="protein sequence ID" value="MEX5718166.1"/>
    <property type="molecule type" value="Genomic_DNA"/>
</dbReference>
<dbReference type="PROSITE" id="PS01273">
    <property type="entry name" value="COA_TRANSF_1"/>
    <property type="match status" value="1"/>
</dbReference>
<dbReference type="InterPro" id="IPR004163">
    <property type="entry name" value="CoA_transf_BS"/>
</dbReference>
<dbReference type="Pfam" id="PF01144">
    <property type="entry name" value="CoA_trans"/>
    <property type="match status" value="1"/>
</dbReference>
<dbReference type="NCBIfam" id="TIGR02429">
    <property type="entry name" value="pcaI_scoA_fam"/>
    <property type="match status" value="1"/>
</dbReference>
<feature type="compositionally biased region" description="Low complexity" evidence="3">
    <location>
        <begin position="250"/>
        <end position="277"/>
    </location>
</feature>
<dbReference type="InterPro" id="IPR004165">
    <property type="entry name" value="CoA_trans_fam_I"/>
</dbReference>
<dbReference type="PANTHER" id="PTHR13707:SF60">
    <property type="entry name" value="ACETATE COA-TRANSFERASE SUBUNIT ALPHA"/>
    <property type="match status" value="1"/>
</dbReference>
<dbReference type="SMART" id="SM00882">
    <property type="entry name" value="CoA_trans"/>
    <property type="match status" value="1"/>
</dbReference>
<dbReference type="Gene3D" id="3.40.1080.10">
    <property type="entry name" value="Glutaconate Coenzyme A-transferase"/>
    <property type="match status" value="1"/>
</dbReference>
<sequence length="284" mass="29584">MDKVVASAREAVADVGDGATLAVGGFGLCGVPVALIDALLEQGTSRLTTVSNNCGVDDQALGVLLYAGRIRRTISSFVGGNKELARLYLSGELEVELTPQGTLAERLRAGGCGIPAFYTPTGVGTMVADGGIPVRYDAEGNVVETSAPKETRVFDGQEYVLETALTADFALVRAAVGDRHGNLVFHESARNFNPLAGMAGRVTIAEVERLVEPGEITPEDVHLPGVFVDRVVVVGPEGKKIEKRTTRPRSSAAPLAAAGEEATTEDSSTGESSTGESSTEEPAR</sequence>
<evidence type="ECO:0000313" key="5">
    <source>
        <dbReference type="Proteomes" id="UP001560045"/>
    </source>
</evidence>
<dbReference type="InterPro" id="IPR037171">
    <property type="entry name" value="NagB/RpiA_transferase-like"/>
</dbReference>
<keyword evidence="5" id="KW-1185">Reference proteome</keyword>
<comment type="caution">
    <text evidence="4">The sequence shown here is derived from an EMBL/GenBank/DDBJ whole genome shotgun (WGS) entry which is preliminary data.</text>
</comment>
<evidence type="ECO:0000256" key="3">
    <source>
        <dbReference type="SAM" id="MobiDB-lite"/>
    </source>
</evidence>
<accession>A0ABV3XC84</accession>
<dbReference type="PANTHER" id="PTHR13707">
    <property type="entry name" value="KETOACID-COENZYME A TRANSFERASE"/>
    <property type="match status" value="1"/>
</dbReference>
<feature type="region of interest" description="Disordered" evidence="3">
    <location>
        <begin position="239"/>
        <end position="284"/>
    </location>
</feature>
<dbReference type="GO" id="GO:0016740">
    <property type="term" value="F:transferase activity"/>
    <property type="evidence" value="ECO:0007669"/>
    <property type="project" value="UniProtKB-KW"/>
</dbReference>